<keyword evidence="4" id="KW-1185">Reference proteome</keyword>
<feature type="coiled-coil region" evidence="1">
    <location>
        <begin position="145"/>
        <end position="179"/>
    </location>
</feature>
<comment type="caution">
    <text evidence="3">The sequence shown here is derived from an EMBL/GenBank/DDBJ whole genome shotgun (WGS) entry which is preliminary data.</text>
</comment>
<sequence>MAGSDARKQLLNLINDFASEKSHGERRVVSLRKRIDELGSELEVANAELEEAKRAKEYTEQEIKGYEVELAMNEAAIQTLELRISHTQEEISAVGSEVEALKNKQAASRRFQESIAGHIHEEEYSGSAEEEDPKVGKEEVTEGDLRELEDMLAGVVSQATKAEEEYEAEQNTQKQVQQALSACRREVFLMEETLKATKETSELEQICATVGETLQSRCVCPSCHFDNVEVLGGLIQSIRLPVLRIGQRQGDGQRTYFHYGNKRAVSLLFHTT</sequence>
<name>A0A498HD50_MALDO</name>
<dbReference type="AlphaFoldDB" id="A0A498HD50"/>
<dbReference type="EMBL" id="RDQH01000343">
    <property type="protein sequence ID" value="RXH69386.1"/>
    <property type="molecule type" value="Genomic_DNA"/>
</dbReference>
<keyword evidence="1" id="KW-0175">Coiled coil</keyword>
<feature type="coiled-coil region" evidence="1">
    <location>
        <begin position="28"/>
        <end position="104"/>
    </location>
</feature>
<proteinExistence type="predicted"/>
<dbReference type="PANTHER" id="PTHR36001:SF2">
    <property type="entry name" value="CTAGE FAMILY PROTEIN-RELATED"/>
    <property type="match status" value="1"/>
</dbReference>
<dbReference type="SUPFAM" id="SSF57997">
    <property type="entry name" value="Tropomyosin"/>
    <property type="match status" value="1"/>
</dbReference>
<dbReference type="PANTHER" id="PTHR36001">
    <property type="entry name" value="CTAGE FAMILY PROTEIN-RELATED"/>
    <property type="match status" value="1"/>
</dbReference>
<dbReference type="Proteomes" id="UP000290289">
    <property type="component" value="Chromosome 17"/>
</dbReference>
<organism evidence="3 4">
    <name type="scientific">Malus domestica</name>
    <name type="common">Apple</name>
    <name type="synonym">Pyrus malus</name>
    <dbReference type="NCBI Taxonomy" id="3750"/>
    <lineage>
        <taxon>Eukaryota</taxon>
        <taxon>Viridiplantae</taxon>
        <taxon>Streptophyta</taxon>
        <taxon>Embryophyta</taxon>
        <taxon>Tracheophyta</taxon>
        <taxon>Spermatophyta</taxon>
        <taxon>Magnoliopsida</taxon>
        <taxon>eudicotyledons</taxon>
        <taxon>Gunneridae</taxon>
        <taxon>Pentapetalae</taxon>
        <taxon>rosids</taxon>
        <taxon>fabids</taxon>
        <taxon>Rosales</taxon>
        <taxon>Rosaceae</taxon>
        <taxon>Amygdaloideae</taxon>
        <taxon>Maleae</taxon>
        <taxon>Malus</taxon>
    </lineage>
</organism>
<evidence type="ECO:0000256" key="1">
    <source>
        <dbReference type="SAM" id="Coils"/>
    </source>
</evidence>
<accession>A0A498HD50</accession>
<dbReference type="InterPro" id="IPR053327">
    <property type="entry name" value="KIP"/>
</dbReference>
<protein>
    <submittedName>
        <fullName evidence="3">Uncharacterized protein</fullName>
    </submittedName>
</protein>
<feature type="region of interest" description="Disordered" evidence="2">
    <location>
        <begin position="116"/>
        <end position="138"/>
    </location>
</feature>
<evidence type="ECO:0000256" key="2">
    <source>
        <dbReference type="SAM" id="MobiDB-lite"/>
    </source>
</evidence>
<reference evidence="3 4" key="1">
    <citation type="submission" date="2018-10" db="EMBL/GenBank/DDBJ databases">
        <title>A high-quality apple genome assembly.</title>
        <authorList>
            <person name="Hu J."/>
        </authorList>
    </citation>
    <scope>NUCLEOTIDE SEQUENCE [LARGE SCALE GENOMIC DNA]</scope>
    <source>
        <strain evidence="4">cv. HFTH1</strain>
        <tissue evidence="3">Young leaf</tissue>
    </source>
</reference>
<gene>
    <name evidence="3" type="ORF">DVH24_037170</name>
</gene>
<evidence type="ECO:0000313" key="4">
    <source>
        <dbReference type="Proteomes" id="UP000290289"/>
    </source>
</evidence>
<evidence type="ECO:0000313" key="3">
    <source>
        <dbReference type="EMBL" id="RXH69386.1"/>
    </source>
</evidence>